<evidence type="ECO:0000313" key="1">
    <source>
        <dbReference type="EnsemblMetazoa" id="ASTEI04579-PA"/>
    </source>
</evidence>
<reference evidence="2" key="1">
    <citation type="journal article" date="2014" name="Genome Biol.">
        <title>Genome analysis of a major urban malaria vector mosquito, Anopheles stephensi.</title>
        <authorList>
            <person name="Jiang X."/>
            <person name="Peery A."/>
            <person name="Hall A.B."/>
            <person name="Sharma A."/>
            <person name="Chen X.G."/>
            <person name="Waterhouse R.M."/>
            <person name="Komissarov A."/>
            <person name="Riehle M.M."/>
            <person name="Shouche Y."/>
            <person name="Sharakhova M.V."/>
            <person name="Lawson D."/>
            <person name="Pakpour N."/>
            <person name="Arensburger P."/>
            <person name="Davidson V.L."/>
            <person name="Eiglmeier K."/>
            <person name="Emrich S."/>
            <person name="George P."/>
            <person name="Kennedy R.C."/>
            <person name="Mane S.P."/>
            <person name="Maslen G."/>
            <person name="Oringanje C."/>
            <person name="Qi Y."/>
            <person name="Settlage R."/>
            <person name="Tojo M."/>
            <person name="Tubio J.M."/>
            <person name="Unger M.F."/>
            <person name="Wang B."/>
            <person name="Vernick K.D."/>
            <person name="Ribeiro J.M."/>
            <person name="James A.A."/>
            <person name="Michel K."/>
            <person name="Riehle M.A."/>
            <person name="Luckhart S."/>
            <person name="Sharakhov I.V."/>
            <person name="Tu Z."/>
        </authorList>
    </citation>
    <scope>NUCLEOTIDE SEQUENCE [LARGE SCALE GENOMIC DNA]</scope>
    <source>
        <strain evidence="2">Indian</strain>
    </source>
</reference>
<sequence>MKFTFAFILFALFAVLAVCQASEDAAVSSEDGGAKPVINVELTNDDGAETPEAKGGLNMKFAFALVLIALIAVIAVCQASEDAASSQNDASANVELTQEEIATIEANAGRSWWWETFKRLIG</sequence>
<proteinExistence type="predicted"/>
<dbReference type="AlphaFoldDB" id="A0A182Y7Z3"/>
<dbReference type="Proteomes" id="UP000076408">
    <property type="component" value="Unassembled WGS sequence"/>
</dbReference>
<name>A0A182Y7Z3_ANOST</name>
<evidence type="ECO:0000313" key="2">
    <source>
        <dbReference type="Proteomes" id="UP000076408"/>
    </source>
</evidence>
<accession>A0A182Y7Z3</accession>
<organism evidence="1 2">
    <name type="scientific">Anopheles stephensi</name>
    <name type="common">Indo-Pakistan malaria mosquito</name>
    <dbReference type="NCBI Taxonomy" id="30069"/>
    <lineage>
        <taxon>Eukaryota</taxon>
        <taxon>Metazoa</taxon>
        <taxon>Ecdysozoa</taxon>
        <taxon>Arthropoda</taxon>
        <taxon>Hexapoda</taxon>
        <taxon>Insecta</taxon>
        <taxon>Pterygota</taxon>
        <taxon>Neoptera</taxon>
        <taxon>Endopterygota</taxon>
        <taxon>Diptera</taxon>
        <taxon>Nematocera</taxon>
        <taxon>Culicoidea</taxon>
        <taxon>Culicidae</taxon>
        <taxon>Anophelinae</taxon>
        <taxon>Anopheles</taxon>
    </lineage>
</organism>
<keyword evidence="2" id="KW-1185">Reference proteome</keyword>
<protein>
    <submittedName>
        <fullName evidence="1">Uncharacterized protein</fullName>
    </submittedName>
</protein>
<reference evidence="1" key="2">
    <citation type="submission" date="2020-05" db="UniProtKB">
        <authorList>
            <consortium name="EnsemblMetazoa"/>
        </authorList>
    </citation>
    <scope>IDENTIFICATION</scope>
    <source>
        <strain evidence="1">Indian</strain>
    </source>
</reference>
<dbReference type="VEuPathDB" id="VectorBase:ASTEI04579"/>
<dbReference type="EnsemblMetazoa" id="ASTEI04579-RA">
    <property type="protein sequence ID" value="ASTEI04579-PA"/>
    <property type="gene ID" value="ASTEI04579"/>
</dbReference>